<reference evidence="1 2" key="1">
    <citation type="submission" date="2019-04" db="EMBL/GenBank/DDBJ databases">
        <authorList>
            <person name="Li Y."/>
            <person name="Wang J."/>
        </authorList>
    </citation>
    <scope>NUCLEOTIDE SEQUENCE [LARGE SCALE GENOMIC DNA]</scope>
    <source>
        <strain evidence="1 2">DSM 14668</strain>
    </source>
</reference>
<dbReference type="InterPro" id="IPR021927">
    <property type="entry name" value="DUF3540"/>
</dbReference>
<dbReference type="OrthoDB" id="5432037at2"/>
<keyword evidence="2" id="KW-1185">Reference proteome</keyword>
<evidence type="ECO:0000313" key="2">
    <source>
        <dbReference type="Proteomes" id="UP000309215"/>
    </source>
</evidence>
<proteinExistence type="predicted"/>
<dbReference type="RefSeq" id="WP_136935577.1">
    <property type="nucleotide sequence ID" value="NZ_SSMQ01000092.1"/>
</dbReference>
<sequence>MQAAARKLNREVTTIDEGTVLDVKDGVFTVRVGDFECAARRAKSCLVAPAPGDVVLCSFGPGGRSFVLAVLEGPAGETQPTTKLDVEGDLEISVGAGKLDLRAAKGVSVASGDELNLVGRALSVSALEGSLFVQKLAYLGDRLKAEVEAIKTVGKTRDSFFERVSERVKRSFRTVEDIDQLKANKVDYAAETTLAMRAAHAVVHAEELIKVDGKQIQLG</sequence>
<organism evidence="1 2">
    <name type="scientific">Polyangium fumosum</name>
    <dbReference type="NCBI Taxonomy" id="889272"/>
    <lineage>
        <taxon>Bacteria</taxon>
        <taxon>Pseudomonadati</taxon>
        <taxon>Myxococcota</taxon>
        <taxon>Polyangia</taxon>
        <taxon>Polyangiales</taxon>
        <taxon>Polyangiaceae</taxon>
        <taxon>Polyangium</taxon>
    </lineage>
</organism>
<protein>
    <submittedName>
        <fullName evidence="1">DUF3540 domain-containing protein</fullName>
    </submittedName>
</protein>
<dbReference type="Proteomes" id="UP000309215">
    <property type="component" value="Unassembled WGS sequence"/>
</dbReference>
<gene>
    <name evidence="1" type="ORF">E8A74_46230</name>
</gene>
<accession>A0A4U1INZ2</accession>
<dbReference type="Pfam" id="PF12059">
    <property type="entry name" value="DUF3540"/>
    <property type="match status" value="1"/>
</dbReference>
<dbReference type="EMBL" id="SSMQ01000092">
    <property type="protein sequence ID" value="TKC95837.1"/>
    <property type="molecule type" value="Genomic_DNA"/>
</dbReference>
<comment type="caution">
    <text evidence="1">The sequence shown here is derived from an EMBL/GenBank/DDBJ whole genome shotgun (WGS) entry which is preliminary data.</text>
</comment>
<dbReference type="AlphaFoldDB" id="A0A4U1INZ2"/>
<name>A0A4U1INZ2_9BACT</name>
<evidence type="ECO:0000313" key="1">
    <source>
        <dbReference type="EMBL" id="TKC95837.1"/>
    </source>
</evidence>